<feature type="region of interest" description="Disordered" evidence="1">
    <location>
        <begin position="190"/>
        <end position="253"/>
    </location>
</feature>
<name>A0A5C3KFG7_COPMA</name>
<dbReference type="AlphaFoldDB" id="A0A5C3KFG7"/>
<evidence type="ECO:0000313" key="3">
    <source>
        <dbReference type="Proteomes" id="UP000307440"/>
    </source>
</evidence>
<evidence type="ECO:0000256" key="1">
    <source>
        <dbReference type="SAM" id="MobiDB-lite"/>
    </source>
</evidence>
<protein>
    <submittedName>
        <fullName evidence="2">Uncharacterized protein</fullName>
    </submittedName>
</protein>
<gene>
    <name evidence="2" type="ORF">FA15DRAFT_709492</name>
</gene>
<sequence length="274" mass="29589">MLMWPKIWQLAYVSSDNVTCSLEPSGGWTVVISGFTLWPVHALMPHFRRRSFPAAFDMYALAITLVLFGHAHSFAIAPAKVELPFDPRIPKPREALIAEPTSVVVQAATTSLRRPPPDLARTAEEGEPTPGPVAVGDPCGGKDHTGQTVCARDPHYSIACLRIPEDESAPATVSPKLHASTLPVHLSPISGPQPALLSPTPLLDPTRAHVTRPVNHQQQSPAALDSTAPSTSARRLLKSHSPPGSTTTPVRRVPASTPFHDVLVLSRYRVPWAR</sequence>
<organism evidence="2 3">
    <name type="scientific">Coprinopsis marcescibilis</name>
    <name type="common">Agaric fungus</name>
    <name type="synonym">Psathyrella marcescibilis</name>
    <dbReference type="NCBI Taxonomy" id="230819"/>
    <lineage>
        <taxon>Eukaryota</taxon>
        <taxon>Fungi</taxon>
        <taxon>Dikarya</taxon>
        <taxon>Basidiomycota</taxon>
        <taxon>Agaricomycotina</taxon>
        <taxon>Agaricomycetes</taxon>
        <taxon>Agaricomycetidae</taxon>
        <taxon>Agaricales</taxon>
        <taxon>Agaricineae</taxon>
        <taxon>Psathyrellaceae</taxon>
        <taxon>Coprinopsis</taxon>
    </lineage>
</organism>
<dbReference type="EMBL" id="ML210374">
    <property type="protein sequence ID" value="TFK18846.1"/>
    <property type="molecule type" value="Genomic_DNA"/>
</dbReference>
<dbReference type="OrthoDB" id="10644835at2759"/>
<dbReference type="Proteomes" id="UP000307440">
    <property type="component" value="Unassembled WGS sequence"/>
</dbReference>
<feature type="region of interest" description="Disordered" evidence="1">
    <location>
        <begin position="111"/>
        <end position="140"/>
    </location>
</feature>
<keyword evidence="3" id="KW-1185">Reference proteome</keyword>
<accession>A0A5C3KFG7</accession>
<feature type="compositionally biased region" description="Polar residues" evidence="1">
    <location>
        <begin position="214"/>
        <end position="233"/>
    </location>
</feature>
<proteinExistence type="predicted"/>
<reference evidence="2 3" key="1">
    <citation type="journal article" date="2019" name="Nat. Ecol. Evol.">
        <title>Megaphylogeny resolves global patterns of mushroom evolution.</title>
        <authorList>
            <person name="Varga T."/>
            <person name="Krizsan K."/>
            <person name="Foldi C."/>
            <person name="Dima B."/>
            <person name="Sanchez-Garcia M."/>
            <person name="Sanchez-Ramirez S."/>
            <person name="Szollosi G.J."/>
            <person name="Szarkandi J.G."/>
            <person name="Papp V."/>
            <person name="Albert L."/>
            <person name="Andreopoulos W."/>
            <person name="Angelini C."/>
            <person name="Antonin V."/>
            <person name="Barry K.W."/>
            <person name="Bougher N.L."/>
            <person name="Buchanan P."/>
            <person name="Buyck B."/>
            <person name="Bense V."/>
            <person name="Catcheside P."/>
            <person name="Chovatia M."/>
            <person name="Cooper J."/>
            <person name="Damon W."/>
            <person name="Desjardin D."/>
            <person name="Finy P."/>
            <person name="Geml J."/>
            <person name="Haridas S."/>
            <person name="Hughes K."/>
            <person name="Justo A."/>
            <person name="Karasinski D."/>
            <person name="Kautmanova I."/>
            <person name="Kiss B."/>
            <person name="Kocsube S."/>
            <person name="Kotiranta H."/>
            <person name="LaButti K.M."/>
            <person name="Lechner B.E."/>
            <person name="Liimatainen K."/>
            <person name="Lipzen A."/>
            <person name="Lukacs Z."/>
            <person name="Mihaltcheva S."/>
            <person name="Morgado L.N."/>
            <person name="Niskanen T."/>
            <person name="Noordeloos M.E."/>
            <person name="Ohm R.A."/>
            <person name="Ortiz-Santana B."/>
            <person name="Ovrebo C."/>
            <person name="Racz N."/>
            <person name="Riley R."/>
            <person name="Savchenko A."/>
            <person name="Shiryaev A."/>
            <person name="Soop K."/>
            <person name="Spirin V."/>
            <person name="Szebenyi C."/>
            <person name="Tomsovsky M."/>
            <person name="Tulloss R.E."/>
            <person name="Uehling J."/>
            <person name="Grigoriev I.V."/>
            <person name="Vagvolgyi C."/>
            <person name="Papp T."/>
            <person name="Martin F.M."/>
            <person name="Miettinen O."/>
            <person name="Hibbett D.S."/>
            <person name="Nagy L.G."/>
        </authorList>
    </citation>
    <scope>NUCLEOTIDE SEQUENCE [LARGE SCALE GENOMIC DNA]</scope>
    <source>
        <strain evidence="2 3">CBS 121175</strain>
    </source>
</reference>
<evidence type="ECO:0000313" key="2">
    <source>
        <dbReference type="EMBL" id="TFK18846.1"/>
    </source>
</evidence>